<evidence type="ECO:0000313" key="1">
    <source>
        <dbReference type="EMBL" id="AGK61313.1"/>
    </source>
</evidence>
<organism evidence="1 2">
    <name type="scientific">Archaeoglobus sulfaticallidus PM70-1</name>
    <dbReference type="NCBI Taxonomy" id="387631"/>
    <lineage>
        <taxon>Archaea</taxon>
        <taxon>Methanobacteriati</taxon>
        <taxon>Methanobacteriota</taxon>
        <taxon>Archaeoglobi</taxon>
        <taxon>Archaeoglobales</taxon>
        <taxon>Archaeoglobaceae</taxon>
        <taxon>Archaeoglobus</taxon>
    </lineage>
</organism>
<dbReference type="EMBL" id="CP005290">
    <property type="protein sequence ID" value="AGK61313.1"/>
    <property type="molecule type" value="Genomic_DNA"/>
</dbReference>
<dbReference type="Gene3D" id="3.90.320.10">
    <property type="match status" value="1"/>
</dbReference>
<reference evidence="1 2" key="1">
    <citation type="journal article" date="2013" name="Genome Announc.">
        <title>Complete Genome Sequence of the Thermophilic and Facultatively Chemolithoautotrophic Sulfate Reducer Archaeoglobus sulfaticallidus Strain PM70-1T.</title>
        <authorList>
            <person name="Stokke R."/>
            <person name="Hocking W.P."/>
            <person name="Steinsbu B.O."/>
            <person name="Steen I.H."/>
        </authorList>
    </citation>
    <scope>NUCLEOTIDE SEQUENCE [LARGE SCALE GENOMIC DNA]</scope>
    <source>
        <strain evidence="1">PM70-1</strain>
    </source>
</reference>
<dbReference type="RefSeq" id="WP_015590911.1">
    <property type="nucleotide sequence ID" value="NC_021169.1"/>
</dbReference>
<name>N0BE67_9EURY</name>
<dbReference type="HOGENOM" id="CLU_1280729_0_0_2"/>
<gene>
    <name evidence="1" type="ORF">Asulf_01322</name>
</gene>
<dbReference type="Proteomes" id="UP000013307">
    <property type="component" value="Chromosome"/>
</dbReference>
<protein>
    <submittedName>
        <fullName evidence="1">Uncharacterized protein</fullName>
    </submittedName>
</protein>
<evidence type="ECO:0000313" key="2">
    <source>
        <dbReference type="Proteomes" id="UP000013307"/>
    </source>
</evidence>
<dbReference type="GeneID" id="15392961"/>
<proteinExistence type="predicted"/>
<dbReference type="eggNOG" id="arCOG00786">
    <property type="taxonomic scope" value="Archaea"/>
</dbReference>
<sequence>MDAPVRNGDIEKLLQVCSPSRLDSLVRKICPGYKADRSAPSLLYEEIHNMAVVMILTRLRAAGIEAEGEIAIEYGVVDIVVKYRGEIIAVVEVKTGKVKLIQSAVYAHITGKPVFIVETKSGRVTKLTPDVATRLVELFIGVLKDIKEVRGDKVIPNPGCRYCTANCSYGNGRNLKGADPVRNMLKMLDNINVVVDRLIEGLRMEMERIDRGRQDMKERNN</sequence>
<dbReference type="AlphaFoldDB" id="N0BE67"/>
<accession>N0BE67</accession>
<dbReference type="STRING" id="387631.Asulf_01322"/>
<dbReference type="KEGG" id="ast:Asulf_01322"/>
<keyword evidence="2" id="KW-1185">Reference proteome</keyword>
<dbReference type="InterPro" id="IPR011604">
    <property type="entry name" value="PDDEXK-like_dom_sf"/>
</dbReference>